<feature type="binding site" evidence="11">
    <location>
        <position position="225"/>
    </location>
    <ligand>
        <name>CTP</name>
        <dbReference type="ChEBI" id="CHEBI:37563"/>
        <note>allosteric inhibitor</note>
    </ligand>
</feature>
<dbReference type="NCBIfam" id="NF003792">
    <property type="entry name" value="PRK05380.1"/>
    <property type="match status" value="1"/>
</dbReference>
<evidence type="ECO:0000313" key="15">
    <source>
        <dbReference type="EMBL" id="MDC3979130.1"/>
    </source>
</evidence>
<sequence>MSKRTKFVFVTGGVVSSIGKGLGAASIGALMEARGLRVTHIKLDPYINVDPGTMSPYQHGEVFVTDDGAETDLDLGHYERFTLARMTRQNNFTTGRVYESVISKERRGEYLGATVQVIPHVTDEIKHRVRAAAEGVDIAIVEIGGTVGDIESLPFLEAIRQLKVECGSQNAVSVHVTLVPFIATAGELKTKPTQHAVKEMREIGIQPDILLCRCDRPLSRGMKEKISLFSNVEVDCVIAAVDVGCIYELPIVLHAEGIDEKIAEKLNIWARQPDLSQWHWVVERFKRPTRGTVKIGVVGKYVHLRDAYKSLHEALVHGGLHNDVRVDLEYIDSEQIEQKGAAELLGALDAILVPGGFGDRGTEGKIEAIRYAREQKVPFFGICLGMQLAVVEFARHICGLHGANSAEFDRNAQHPVIDLMPDQKGVLDKGGTMRLGAYPCVLERGSLAAEAYGATSISERHRHRYEVSNKYRDALSQGGLVLSGTSPDQRLVEMVELRDHPYFLGCQFHPEFKSRPQAAHPLFSRFVRAAVERQREQRKPRTESVGGAQGTLPGPAKSSSTVN</sequence>
<feature type="binding site" evidence="11">
    <location>
        <position position="16"/>
    </location>
    <ligand>
        <name>UTP</name>
        <dbReference type="ChEBI" id="CHEBI:46398"/>
    </ligand>
</feature>
<dbReference type="GO" id="GO:0042802">
    <property type="term" value="F:identical protein binding"/>
    <property type="evidence" value="ECO:0007669"/>
    <property type="project" value="TreeGrafter"/>
</dbReference>
<evidence type="ECO:0000256" key="5">
    <source>
        <dbReference type="ARBA" id="ARBA00022741"/>
    </source>
</evidence>
<evidence type="ECO:0000256" key="12">
    <source>
        <dbReference type="SAM" id="MobiDB-lite"/>
    </source>
</evidence>
<feature type="domain" description="Glutamine amidotransferase" evidence="13">
    <location>
        <begin position="304"/>
        <end position="528"/>
    </location>
</feature>
<comment type="similarity">
    <text evidence="2 11">Belongs to the CTP synthase family.</text>
</comment>
<feature type="binding site" evidence="11">
    <location>
        <position position="225"/>
    </location>
    <ligand>
        <name>UTP</name>
        <dbReference type="ChEBI" id="CHEBI:46398"/>
    </ligand>
</feature>
<dbReference type="GO" id="GO:0003883">
    <property type="term" value="F:CTP synthase activity"/>
    <property type="evidence" value="ECO:0007669"/>
    <property type="project" value="UniProtKB-UniRule"/>
</dbReference>
<dbReference type="GO" id="GO:0005829">
    <property type="term" value="C:cytosol"/>
    <property type="evidence" value="ECO:0007669"/>
    <property type="project" value="TreeGrafter"/>
</dbReference>
<comment type="subunit">
    <text evidence="11">Homotetramer.</text>
</comment>
<evidence type="ECO:0000256" key="3">
    <source>
        <dbReference type="ARBA" id="ARBA00022598"/>
    </source>
</evidence>
<dbReference type="PROSITE" id="PS51273">
    <property type="entry name" value="GATASE_TYPE_1"/>
    <property type="match status" value="1"/>
</dbReference>
<feature type="binding site" evidence="11">
    <location>
        <position position="243"/>
    </location>
    <ligand>
        <name>ATP</name>
        <dbReference type="ChEBI" id="CHEBI:30616"/>
    </ligand>
</feature>
<evidence type="ECO:0000256" key="11">
    <source>
        <dbReference type="HAMAP-Rule" id="MF_01227"/>
    </source>
</evidence>
<dbReference type="SUPFAM" id="SSF52317">
    <property type="entry name" value="Class I glutamine amidotransferase-like"/>
    <property type="match status" value="1"/>
</dbReference>
<dbReference type="Pfam" id="PF06418">
    <property type="entry name" value="CTP_synth_N"/>
    <property type="match status" value="1"/>
</dbReference>
<feature type="binding site" evidence="11">
    <location>
        <position position="464"/>
    </location>
    <ligand>
        <name>L-glutamine</name>
        <dbReference type="ChEBI" id="CHEBI:58359"/>
    </ligand>
</feature>
<feature type="binding site" evidence="11">
    <location>
        <begin position="17"/>
        <end position="22"/>
    </location>
    <ligand>
        <name>ATP</name>
        <dbReference type="ChEBI" id="CHEBI:30616"/>
    </ligand>
</feature>
<dbReference type="GO" id="GO:0044210">
    <property type="term" value="P:'de novo' CTP biosynthetic process"/>
    <property type="evidence" value="ECO:0007669"/>
    <property type="project" value="UniProtKB-UniRule"/>
</dbReference>
<feature type="binding site" evidence="11">
    <location>
        <position position="142"/>
    </location>
    <ligand>
        <name>Mg(2+)</name>
        <dbReference type="ChEBI" id="CHEBI:18420"/>
    </ligand>
</feature>
<comment type="miscellaneous">
    <text evidence="11">CTPSs have evolved a hybrid strategy for distinguishing between UTP and CTP. The overlapping regions of the product feedback inhibitory and substrate sites recognize a common feature in both compounds, the triphosphate moiety. To differentiate isosteric substrate and product pyrimidine rings, an additional pocket far from the expected kinase/ligase catalytic site, specifically recognizes the cytosine and ribose portions of the product inhibitor.</text>
</comment>
<feature type="active site" evidence="11">
    <location>
        <position position="509"/>
    </location>
</feature>
<evidence type="ECO:0000256" key="7">
    <source>
        <dbReference type="ARBA" id="ARBA00022842"/>
    </source>
</evidence>
<dbReference type="InterPro" id="IPR017926">
    <property type="entry name" value="GATASE"/>
</dbReference>
<evidence type="ECO:0000256" key="4">
    <source>
        <dbReference type="ARBA" id="ARBA00022723"/>
    </source>
</evidence>
<gene>
    <name evidence="11" type="primary">pyrG</name>
    <name evidence="15" type="ORF">KEG57_01380</name>
</gene>
<dbReference type="GO" id="GO:0097268">
    <property type="term" value="C:cytoophidium"/>
    <property type="evidence" value="ECO:0007669"/>
    <property type="project" value="UniProtKB-ARBA"/>
</dbReference>
<feature type="binding site" evidence="11">
    <location>
        <begin position="189"/>
        <end position="194"/>
    </location>
    <ligand>
        <name>CTP</name>
        <dbReference type="ChEBI" id="CHEBI:37563"/>
        <note>allosteric inhibitor</note>
    </ligand>
</feature>
<comment type="caution">
    <text evidence="15">The sequence shown here is derived from an EMBL/GenBank/DDBJ whole genome shotgun (WGS) entry which is preliminary data.</text>
</comment>
<dbReference type="EC" id="6.3.4.2" evidence="11"/>
<dbReference type="Gene3D" id="3.40.50.880">
    <property type="match status" value="1"/>
</dbReference>
<feature type="binding site" evidence="11">
    <location>
        <position position="16"/>
    </location>
    <ligand>
        <name>CTP</name>
        <dbReference type="ChEBI" id="CHEBI:37563"/>
        <note>allosteric inhibitor</note>
    </ligand>
</feature>
<evidence type="ECO:0000256" key="6">
    <source>
        <dbReference type="ARBA" id="ARBA00022840"/>
    </source>
</evidence>
<dbReference type="AlphaFoldDB" id="A0A9X4AQJ0"/>
<keyword evidence="3 11" id="KW-0436">Ligase</keyword>
<keyword evidence="4 11" id="KW-0479">Metal-binding</keyword>
<proteinExistence type="inferred from homology"/>
<feature type="active site" evidence="11">
    <location>
        <position position="511"/>
    </location>
</feature>
<keyword evidence="9 11" id="KW-0665">Pyrimidine biosynthesis</keyword>
<dbReference type="InterPro" id="IPR033828">
    <property type="entry name" value="GATase1_CTP_Synthase"/>
</dbReference>
<dbReference type="CDD" id="cd01746">
    <property type="entry name" value="GATase1_CTP_Synthase"/>
    <property type="match status" value="1"/>
</dbReference>
<dbReference type="GO" id="GO:0005524">
    <property type="term" value="F:ATP binding"/>
    <property type="evidence" value="ECO:0007669"/>
    <property type="project" value="UniProtKB-KW"/>
</dbReference>
<evidence type="ECO:0000256" key="8">
    <source>
        <dbReference type="ARBA" id="ARBA00022962"/>
    </source>
</evidence>
<evidence type="ECO:0000259" key="14">
    <source>
        <dbReference type="Pfam" id="PF06418"/>
    </source>
</evidence>
<dbReference type="InterPro" id="IPR017456">
    <property type="entry name" value="CTP_synthase_N"/>
</dbReference>
<keyword evidence="5 11" id="KW-0547">Nucleotide-binding</keyword>
<dbReference type="Gene3D" id="3.40.50.300">
    <property type="entry name" value="P-loop containing nucleotide triphosphate hydrolases"/>
    <property type="match status" value="1"/>
</dbReference>
<dbReference type="GO" id="GO:0046872">
    <property type="term" value="F:metal ion binding"/>
    <property type="evidence" value="ECO:0007669"/>
    <property type="project" value="UniProtKB-KW"/>
</dbReference>
<dbReference type="FunFam" id="3.40.50.880:FF:000002">
    <property type="entry name" value="CTP synthase"/>
    <property type="match status" value="1"/>
</dbReference>
<comment type="catalytic activity">
    <reaction evidence="11">
        <text>UTP + NH4(+) + ATP = CTP + ADP + phosphate + 2 H(+)</text>
        <dbReference type="Rhea" id="RHEA:16597"/>
        <dbReference type="ChEBI" id="CHEBI:15378"/>
        <dbReference type="ChEBI" id="CHEBI:28938"/>
        <dbReference type="ChEBI" id="CHEBI:30616"/>
        <dbReference type="ChEBI" id="CHEBI:37563"/>
        <dbReference type="ChEBI" id="CHEBI:43474"/>
        <dbReference type="ChEBI" id="CHEBI:46398"/>
        <dbReference type="ChEBI" id="CHEBI:456216"/>
    </reaction>
</comment>
<name>A0A9X4AQJ0_9BACT</name>
<evidence type="ECO:0000313" key="16">
    <source>
        <dbReference type="Proteomes" id="UP001151081"/>
    </source>
</evidence>
<dbReference type="GO" id="GO:0019856">
    <property type="term" value="P:pyrimidine nucleobase biosynthetic process"/>
    <property type="evidence" value="ECO:0007669"/>
    <property type="project" value="TreeGrafter"/>
</dbReference>
<dbReference type="CDD" id="cd03113">
    <property type="entry name" value="CTPS_N"/>
    <property type="match status" value="1"/>
</dbReference>
<evidence type="ECO:0000256" key="2">
    <source>
        <dbReference type="ARBA" id="ARBA00007533"/>
    </source>
</evidence>
<dbReference type="SUPFAM" id="SSF52540">
    <property type="entry name" value="P-loop containing nucleoside triphosphate hydrolases"/>
    <property type="match status" value="1"/>
</dbReference>
<keyword evidence="16" id="KW-1185">Reference proteome</keyword>
<feature type="binding site" evidence="11">
    <location>
        <position position="356"/>
    </location>
    <ligand>
        <name>L-glutamine</name>
        <dbReference type="ChEBI" id="CHEBI:58359"/>
    </ligand>
</feature>
<evidence type="ECO:0000256" key="1">
    <source>
        <dbReference type="ARBA" id="ARBA00005171"/>
    </source>
</evidence>
<feature type="binding site" evidence="11">
    <location>
        <position position="407"/>
    </location>
    <ligand>
        <name>L-glutamine</name>
        <dbReference type="ChEBI" id="CHEBI:58359"/>
    </ligand>
</feature>
<dbReference type="NCBIfam" id="TIGR00337">
    <property type="entry name" value="PyrG"/>
    <property type="match status" value="1"/>
</dbReference>
<protein>
    <recommendedName>
        <fullName evidence="11">CTP synthase</fullName>
        <ecNumber evidence="11">6.3.4.2</ecNumber>
    </recommendedName>
    <alternativeName>
        <fullName evidence="11">Cytidine 5'-triphosphate synthase</fullName>
    </alternativeName>
    <alternativeName>
        <fullName evidence="11">Cytidine triphosphate synthetase</fullName>
        <shortName evidence="11">CTP synthetase</shortName>
        <shortName evidence="11">CTPS</shortName>
    </alternativeName>
    <alternativeName>
        <fullName evidence="11">UTP--ammonia ligase</fullName>
    </alternativeName>
</protein>
<feature type="compositionally biased region" description="Basic and acidic residues" evidence="12">
    <location>
        <begin position="533"/>
        <end position="542"/>
    </location>
</feature>
<organism evidence="15 16">
    <name type="scientific">Polyangium jinanense</name>
    <dbReference type="NCBI Taxonomy" id="2829994"/>
    <lineage>
        <taxon>Bacteria</taxon>
        <taxon>Pseudomonadati</taxon>
        <taxon>Myxococcota</taxon>
        <taxon>Polyangia</taxon>
        <taxon>Polyangiales</taxon>
        <taxon>Polyangiaceae</taxon>
        <taxon>Polyangium</taxon>
    </lineage>
</organism>
<evidence type="ECO:0000256" key="10">
    <source>
        <dbReference type="ARBA" id="ARBA00047781"/>
    </source>
</evidence>
<dbReference type="PANTHER" id="PTHR11550:SF0">
    <property type="entry name" value="CTP SYNTHASE-RELATED"/>
    <property type="match status" value="1"/>
</dbReference>
<feature type="binding site" evidence="11">
    <location>
        <position position="57"/>
    </location>
    <ligand>
        <name>L-glutamine</name>
        <dbReference type="ChEBI" id="CHEBI:58359"/>
    </ligand>
</feature>
<dbReference type="Proteomes" id="UP001151081">
    <property type="component" value="Unassembled WGS sequence"/>
</dbReference>
<feature type="domain" description="CTP synthase N-terminal" evidence="14">
    <location>
        <begin position="6"/>
        <end position="268"/>
    </location>
</feature>
<comment type="function">
    <text evidence="11">Catalyzes the ATP-dependent amination of UTP to CTP with either L-glutamine or ammonia as the source of nitrogen. Regulates intracellular CTP levels through interactions with the four ribonucleotide triphosphates.</text>
</comment>
<comment type="activity regulation">
    <text evidence="11">Allosterically activated by GTP, when glutamine is the substrate; GTP has no effect on the reaction when ammonia is the substrate. The allosteric effector GTP functions by stabilizing the protein conformation that binds the tetrahedral intermediate(s) formed during glutamine hydrolysis. Inhibited by the product CTP, via allosteric rather than competitive inhibition.</text>
</comment>
<feature type="region of interest" description="Disordered" evidence="12">
    <location>
        <begin position="533"/>
        <end position="563"/>
    </location>
</feature>
<keyword evidence="7 11" id="KW-0460">Magnesium</keyword>
<dbReference type="InterPro" id="IPR004468">
    <property type="entry name" value="CTP_synthase"/>
</dbReference>
<evidence type="ECO:0000259" key="13">
    <source>
        <dbReference type="Pfam" id="PF00117"/>
    </source>
</evidence>
<comment type="pathway">
    <text evidence="1 11">Pyrimidine metabolism; CTP biosynthesis via de novo pathway; CTP from UDP: step 2/2.</text>
</comment>
<dbReference type="FunFam" id="3.40.50.300:FF:000009">
    <property type="entry name" value="CTP synthase"/>
    <property type="match status" value="1"/>
</dbReference>
<dbReference type="InterPro" id="IPR027417">
    <property type="entry name" value="P-loop_NTPase"/>
</dbReference>
<evidence type="ECO:0000256" key="9">
    <source>
        <dbReference type="ARBA" id="ARBA00022975"/>
    </source>
</evidence>
<dbReference type="HAMAP" id="MF_01227">
    <property type="entry name" value="PyrG"/>
    <property type="match status" value="1"/>
</dbReference>
<reference evidence="15 16" key="1">
    <citation type="submission" date="2021-04" db="EMBL/GenBank/DDBJ databases">
        <title>Genome analysis of Polyangium sp.</title>
        <authorList>
            <person name="Li Y."/>
            <person name="Wang J."/>
        </authorList>
    </citation>
    <scope>NUCLEOTIDE SEQUENCE [LARGE SCALE GENOMIC DNA]</scope>
    <source>
        <strain evidence="15 16">SDU14</strain>
    </source>
</reference>
<keyword evidence="8 11" id="KW-0315">Glutamine amidotransferase</keyword>
<dbReference type="RefSeq" id="WP_272418466.1">
    <property type="nucleotide sequence ID" value="NZ_JAGTJJ010000001.1"/>
</dbReference>
<feature type="active site" description="Nucleophile; for glutamine hydrolysis" evidence="11">
    <location>
        <position position="383"/>
    </location>
</feature>
<dbReference type="PANTHER" id="PTHR11550">
    <property type="entry name" value="CTP SYNTHASE"/>
    <property type="match status" value="1"/>
</dbReference>
<feature type="binding site" evidence="11">
    <location>
        <position position="74"/>
    </location>
    <ligand>
        <name>Mg(2+)</name>
        <dbReference type="ChEBI" id="CHEBI:18420"/>
    </ligand>
</feature>
<feature type="binding site" evidence="11">
    <location>
        <begin position="149"/>
        <end position="151"/>
    </location>
    <ligand>
        <name>CTP</name>
        <dbReference type="ChEBI" id="CHEBI:37563"/>
        <note>allosteric inhibitor</note>
    </ligand>
</feature>
<dbReference type="Pfam" id="PF00117">
    <property type="entry name" value="GATase"/>
    <property type="match status" value="1"/>
</dbReference>
<comment type="catalytic activity">
    <reaction evidence="10 11">
        <text>UTP + L-glutamine + ATP + H2O = CTP + L-glutamate + ADP + phosphate + 2 H(+)</text>
        <dbReference type="Rhea" id="RHEA:26426"/>
        <dbReference type="ChEBI" id="CHEBI:15377"/>
        <dbReference type="ChEBI" id="CHEBI:15378"/>
        <dbReference type="ChEBI" id="CHEBI:29985"/>
        <dbReference type="ChEBI" id="CHEBI:30616"/>
        <dbReference type="ChEBI" id="CHEBI:37563"/>
        <dbReference type="ChEBI" id="CHEBI:43474"/>
        <dbReference type="ChEBI" id="CHEBI:46398"/>
        <dbReference type="ChEBI" id="CHEBI:58359"/>
        <dbReference type="ChEBI" id="CHEBI:456216"/>
        <dbReference type="EC" id="6.3.4.2"/>
    </reaction>
</comment>
<comment type="caution">
    <text evidence="11">Lacks conserved residue(s) required for the propagation of feature annotation.</text>
</comment>
<feature type="region of interest" description="Amidoligase domain" evidence="11">
    <location>
        <begin position="1"/>
        <end position="268"/>
    </location>
</feature>
<dbReference type="EMBL" id="JAGTJJ010000001">
    <property type="protein sequence ID" value="MDC3979130.1"/>
    <property type="molecule type" value="Genomic_DNA"/>
</dbReference>
<feature type="binding site" evidence="11">
    <location>
        <position position="74"/>
    </location>
    <ligand>
        <name>ATP</name>
        <dbReference type="ChEBI" id="CHEBI:30616"/>
    </ligand>
</feature>
<comment type="catalytic activity">
    <reaction evidence="11">
        <text>L-glutamine + H2O = L-glutamate + NH4(+)</text>
        <dbReference type="Rhea" id="RHEA:15889"/>
        <dbReference type="ChEBI" id="CHEBI:15377"/>
        <dbReference type="ChEBI" id="CHEBI:28938"/>
        <dbReference type="ChEBI" id="CHEBI:29985"/>
        <dbReference type="ChEBI" id="CHEBI:58359"/>
    </reaction>
</comment>
<accession>A0A9X4AQJ0</accession>
<keyword evidence="6 11" id="KW-0067">ATP-binding</keyword>
<dbReference type="InterPro" id="IPR029062">
    <property type="entry name" value="Class_I_gatase-like"/>
</dbReference>
<feature type="binding site" evidence="11">
    <location>
        <begin position="189"/>
        <end position="194"/>
    </location>
    <ligand>
        <name>UTP</name>
        <dbReference type="ChEBI" id="CHEBI:46398"/>
    </ligand>
</feature>
<feature type="binding site" evidence="11">
    <location>
        <begin position="384"/>
        <end position="387"/>
    </location>
    <ligand>
        <name>L-glutamine</name>
        <dbReference type="ChEBI" id="CHEBI:58359"/>
    </ligand>
</feature>